<evidence type="ECO:0000313" key="3">
    <source>
        <dbReference type="EMBL" id="MBE3638244.1"/>
    </source>
</evidence>
<evidence type="ECO:0000259" key="2">
    <source>
        <dbReference type="Pfam" id="PF01627"/>
    </source>
</evidence>
<dbReference type="SUPFAM" id="SSF47226">
    <property type="entry name" value="Histidine-containing phosphotransfer domain, HPT domain"/>
    <property type="match status" value="1"/>
</dbReference>
<feature type="domain" description="HPt" evidence="2">
    <location>
        <begin position="21"/>
        <end position="81"/>
    </location>
</feature>
<dbReference type="AlphaFoldDB" id="A0A8J6Z5R3"/>
<dbReference type="Pfam" id="PF01627">
    <property type="entry name" value="Hpt"/>
    <property type="match status" value="1"/>
</dbReference>
<dbReference type="GO" id="GO:0000160">
    <property type="term" value="P:phosphorelay signal transduction system"/>
    <property type="evidence" value="ECO:0007669"/>
    <property type="project" value="UniProtKB-KW"/>
</dbReference>
<gene>
    <name evidence="3" type="ORF">ICN82_08540</name>
</gene>
<name>A0A8J6Z5R3_9RHOB</name>
<reference evidence="3" key="1">
    <citation type="submission" date="2020-09" db="EMBL/GenBank/DDBJ databases">
        <title>A novel bacterium of genus Mangrovicoccus, isolated from South China Sea.</title>
        <authorList>
            <person name="Huang H."/>
            <person name="Mo K."/>
            <person name="Hu Y."/>
        </authorList>
    </citation>
    <scope>NUCLEOTIDE SEQUENCE</scope>
    <source>
        <strain evidence="3">HB182678</strain>
    </source>
</reference>
<dbReference type="InterPro" id="IPR036641">
    <property type="entry name" value="HPT_dom_sf"/>
</dbReference>
<dbReference type="InterPro" id="IPR008207">
    <property type="entry name" value="Sig_transdc_His_kin_Hpt_dom"/>
</dbReference>
<dbReference type="Gene3D" id="1.20.120.160">
    <property type="entry name" value="HPT domain"/>
    <property type="match status" value="1"/>
</dbReference>
<keyword evidence="1" id="KW-0902">Two-component regulatory system</keyword>
<dbReference type="RefSeq" id="WP_193181679.1">
    <property type="nucleotide sequence ID" value="NZ_JACVXA010000020.1"/>
</dbReference>
<dbReference type="EMBL" id="JACVXA010000020">
    <property type="protein sequence ID" value="MBE3638244.1"/>
    <property type="molecule type" value="Genomic_DNA"/>
</dbReference>
<protein>
    <submittedName>
        <fullName evidence="3">Hpt domain-containing protein</fullName>
    </submittedName>
</protein>
<proteinExistence type="predicted"/>
<keyword evidence="4" id="KW-1185">Reference proteome</keyword>
<evidence type="ECO:0000256" key="1">
    <source>
        <dbReference type="ARBA" id="ARBA00023012"/>
    </source>
</evidence>
<sequence>MLDWDRISELREEIGVEDFAEVVALFLEETGEALSRLAAGRPTLAADLHFLKGAALNLGFADLARMAAEGEARAGQGGAPDLASLAACYRSSRDAFLRGAAAKGYLAAAPAVR</sequence>
<organism evidence="3 4">
    <name type="scientific">Mangrovicoccus algicola</name>
    <dbReference type="NCBI Taxonomy" id="2771008"/>
    <lineage>
        <taxon>Bacteria</taxon>
        <taxon>Pseudomonadati</taxon>
        <taxon>Pseudomonadota</taxon>
        <taxon>Alphaproteobacteria</taxon>
        <taxon>Rhodobacterales</taxon>
        <taxon>Paracoccaceae</taxon>
        <taxon>Mangrovicoccus</taxon>
    </lineage>
</organism>
<accession>A0A8J6Z5R3</accession>
<dbReference type="Proteomes" id="UP000609121">
    <property type="component" value="Unassembled WGS sequence"/>
</dbReference>
<evidence type="ECO:0000313" key="4">
    <source>
        <dbReference type="Proteomes" id="UP000609121"/>
    </source>
</evidence>
<dbReference type="GO" id="GO:0004672">
    <property type="term" value="F:protein kinase activity"/>
    <property type="evidence" value="ECO:0007669"/>
    <property type="project" value="UniProtKB-ARBA"/>
</dbReference>
<comment type="caution">
    <text evidence="3">The sequence shown here is derived from an EMBL/GenBank/DDBJ whole genome shotgun (WGS) entry which is preliminary data.</text>
</comment>